<sequence length="664" mass="71690">MAQVSSSPLRVSLSPNGTGASGNATSAAASADGRWTVFISDAPEYGDGYRQKVVIADALSGTATALPIAAPQTWYYYPSISPDGSTISFAESDRYGSRRQAIVDRVTRQITYLPRPDGQAALGIYPSPTFMSHEGRYLLFSVQFPSEITGGPYNNYFQAARYDRQSGQYTLVGLNNAGGLSSWYSYTGWLSADGQHAYFYSDSPNLPEPNSNGSGYRLFRRDIAAGETTLLGPLSWGFHASPNGRYVARAGSDGISLHDLQTDEYSHVAIPAGPVWCYQPSPETWVSDDATRFIFQACAPNNAGSQYWRYDTGAQTLEPIVSGHIWDFAVAGDAETATFSGPDSIAPGETGGFYDVYVSTRTPIQSEPARYVALGDSYSSGEGTFIYHPDSDSAELPSKCHRSPQAYGPLLADAVNLGGFTFGACSGAVTDDLYVANPDNPHEPAQLDRITSDTEIVTMTIGGNDVGFKQVLESCISRTLGEDNSGCAYELGLEVDERIAALAWQTTSESTERPIHPLTSIFADIHSRAPDAHIYIAGYPRLFGTLTDGYEQAETPSGYKCVVATIGPITAWVDHADAQWLNAKADALNYIINAAVTQAQAQQIPVTYVDPAPFAGHGHCDTFDPWIHAVKLDPQLNPRPESFHPTVTGFQEYKAMFQLAIGQP</sequence>
<keyword evidence="6" id="KW-1185">Reference proteome</keyword>
<evidence type="ECO:0000256" key="3">
    <source>
        <dbReference type="SAM" id="MobiDB-lite"/>
    </source>
</evidence>
<dbReference type="GO" id="GO:0004806">
    <property type="term" value="F:triacylglycerol lipase activity"/>
    <property type="evidence" value="ECO:0007669"/>
    <property type="project" value="TreeGrafter"/>
</dbReference>
<dbReference type="InterPro" id="IPR036514">
    <property type="entry name" value="SGNH_hydro_sf"/>
</dbReference>
<name>A0A8J3Q2P9_9ACTN</name>
<dbReference type="PANTHER" id="PTHR37981">
    <property type="entry name" value="LIPASE 2"/>
    <property type="match status" value="1"/>
</dbReference>
<dbReference type="Gene3D" id="3.40.50.1110">
    <property type="entry name" value="SGNH hydrolase"/>
    <property type="match status" value="1"/>
</dbReference>
<feature type="domain" description="SGNH hydrolase-type esterase" evidence="4">
    <location>
        <begin position="373"/>
        <end position="650"/>
    </location>
</feature>
<dbReference type="CDD" id="cd01823">
    <property type="entry name" value="SEST_like"/>
    <property type="match status" value="1"/>
</dbReference>
<protein>
    <recommendedName>
        <fullName evidence="4">SGNH hydrolase-type esterase domain-containing protein</fullName>
    </recommendedName>
</protein>
<feature type="active site" evidence="1">
    <location>
        <position position="644"/>
    </location>
</feature>
<evidence type="ECO:0000256" key="2">
    <source>
        <dbReference type="PIRSR" id="PIRSR637460-2"/>
    </source>
</evidence>
<evidence type="ECO:0000256" key="1">
    <source>
        <dbReference type="PIRSR" id="PIRSR637460-1"/>
    </source>
</evidence>
<evidence type="ECO:0000313" key="5">
    <source>
        <dbReference type="EMBL" id="GIH02272.1"/>
    </source>
</evidence>
<dbReference type="InterPro" id="IPR037460">
    <property type="entry name" value="SEST-like"/>
</dbReference>
<feature type="region of interest" description="Disordered" evidence="3">
    <location>
        <begin position="1"/>
        <end position="26"/>
    </location>
</feature>
<organism evidence="5 6">
    <name type="scientific">Rhizocola hellebori</name>
    <dbReference type="NCBI Taxonomy" id="1392758"/>
    <lineage>
        <taxon>Bacteria</taxon>
        <taxon>Bacillati</taxon>
        <taxon>Actinomycetota</taxon>
        <taxon>Actinomycetes</taxon>
        <taxon>Micromonosporales</taxon>
        <taxon>Micromonosporaceae</taxon>
        <taxon>Rhizocola</taxon>
    </lineage>
</organism>
<dbReference type="Proteomes" id="UP000612899">
    <property type="component" value="Unassembled WGS sequence"/>
</dbReference>
<dbReference type="EMBL" id="BONY01000001">
    <property type="protein sequence ID" value="GIH02272.1"/>
    <property type="molecule type" value="Genomic_DNA"/>
</dbReference>
<evidence type="ECO:0000259" key="4">
    <source>
        <dbReference type="Pfam" id="PF13472"/>
    </source>
</evidence>
<evidence type="ECO:0000313" key="6">
    <source>
        <dbReference type="Proteomes" id="UP000612899"/>
    </source>
</evidence>
<proteinExistence type="predicted"/>
<dbReference type="InterPro" id="IPR013830">
    <property type="entry name" value="SGNH_hydro"/>
</dbReference>
<dbReference type="PANTHER" id="PTHR37981:SF1">
    <property type="entry name" value="SGNH HYDROLASE-TYPE ESTERASE DOMAIN-CONTAINING PROTEIN"/>
    <property type="match status" value="1"/>
</dbReference>
<dbReference type="GO" id="GO:0019433">
    <property type="term" value="P:triglyceride catabolic process"/>
    <property type="evidence" value="ECO:0007669"/>
    <property type="project" value="TreeGrafter"/>
</dbReference>
<dbReference type="Pfam" id="PF13472">
    <property type="entry name" value="Lipase_GDSL_2"/>
    <property type="match status" value="1"/>
</dbReference>
<dbReference type="SUPFAM" id="SSF69304">
    <property type="entry name" value="Tricorn protease N-terminal domain"/>
    <property type="match status" value="1"/>
</dbReference>
<feature type="disulfide bond" evidence="2">
    <location>
        <begin position="400"/>
        <end position="425"/>
    </location>
</feature>
<feature type="disulfide bond" evidence="2">
    <location>
        <begin position="561"/>
        <end position="620"/>
    </location>
</feature>
<accession>A0A8J3Q2P9</accession>
<dbReference type="SUPFAM" id="SSF52266">
    <property type="entry name" value="SGNH hydrolase"/>
    <property type="match status" value="1"/>
</dbReference>
<comment type="caution">
    <text evidence="5">The sequence shown here is derived from an EMBL/GenBank/DDBJ whole genome shotgun (WGS) entry which is preliminary data.</text>
</comment>
<dbReference type="Gene3D" id="2.120.10.30">
    <property type="entry name" value="TolB, C-terminal domain"/>
    <property type="match status" value="1"/>
</dbReference>
<reference evidence="5" key="1">
    <citation type="submission" date="2021-01" db="EMBL/GenBank/DDBJ databases">
        <title>Whole genome shotgun sequence of Rhizocola hellebori NBRC 109834.</title>
        <authorList>
            <person name="Komaki H."/>
            <person name="Tamura T."/>
        </authorList>
    </citation>
    <scope>NUCLEOTIDE SEQUENCE</scope>
    <source>
        <strain evidence="5">NBRC 109834</strain>
    </source>
</reference>
<dbReference type="InterPro" id="IPR011042">
    <property type="entry name" value="6-blade_b-propeller_TolB-like"/>
</dbReference>
<gene>
    <name evidence="5" type="ORF">Rhe02_03390</name>
</gene>
<keyword evidence="2" id="KW-1015">Disulfide bond</keyword>
<dbReference type="AlphaFoldDB" id="A0A8J3Q2P9"/>
<feature type="active site" description="Nucleophile" evidence="1">
    <location>
        <position position="377"/>
    </location>
</feature>